<comment type="caution">
    <text evidence="5">The sequence shown here is derived from an EMBL/GenBank/DDBJ whole genome shotgun (WGS) entry which is preliminary data.</text>
</comment>
<feature type="domain" description="C-CAP/cofactor C-like" evidence="4">
    <location>
        <begin position="45"/>
        <end position="192"/>
    </location>
</feature>
<dbReference type="PANTHER" id="PTHR15440">
    <property type="entry name" value="XRP2 PROTEIN"/>
    <property type="match status" value="1"/>
</dbReference>
<keyword evidence="2" id="KW-0547">Nucleotide-binding</keyword>
<reference evidence="5 6" key="1">
    <citation type="journal article" date="2021" name="Sci. Rep.">
        <title>Genome sequencing of the multicellular alga Astrephomene provides insights into convergent evolution of germ-soma differentiation.</title>
        <authorList>
            <person name="Yamashita S."/>
            <person name="Yamamoto K."/>
            <person name="Matsuzaki R."/>
            <person name="Suzuki S."/>
            <person name="Yamaguchi H."/>
            <person name="Hirooka S."/>
            <person name="Minakuchi Y."/>
            <person name="Miyagishima S."/>
            <person name="Kawachi M."/>
            <person name="Toyoda A."/>
            <person name="Nozaki H."/>
        </authorList>
    </citation>
    <scope>NUCLEOTIDE SEQUENCE [LARGE SCALE GENOMIC DNA]</scope>
    <source>
        <strain evidence="5 6">NIES-4017</strain>
    </source>
</reference>
<comment type="similarity">
    <text evidence="1">Belongs to the TBCC family.</text>
</comment>
<dbReference type="InterPro" id="IPR006599">
    <property type="entry name" value="CARP_motif"/>
</dbReference>
<feature type="region of interest" description="Disordered" evidence="3">
    <location>
        <begin position="1"/>
        <end position="61"/>
    </location>
</feature>
<dbReference type="GO" id="GO:0000166">
    <property type="term" value="F:nucleotide binding"/>
    <property type="evidence" value="ECO:0007669"/>
    <property type="project" value="UniProtKB-KW"/>
</dbReference>
<feature type="compositionally biased region" description="Low complexity" evidence="3">
    <location>
        <begin position="241"/>
        <end position="256"/>
    </location>
</feature>
<proteinExistence type="inferred from homology"/>
<dbReference type="EMBL" id="BMAR01000001">
    <property type="protein sequence ID" value="GFR40821.1"/>
    <property type="molecule type" value="Genomic_DNA"/>
</dbReference>
<dbReference type="Gene3D" id="2.160.20.70">
    <property type="match status" value="1"/>
</dbReference>
<protein>
    <recommendedName>
        <fullName evidence="4">C-CAP/cofactor C-like domain-containing protein</fullName>
    </recommendedName>
</protein>
<dbReference type="InterPro" id="IPR017901">
    <property type="entry name" value="C-CAP_CF_C-like"/>
</dbReference>
<dbReference type="GO" id="GO:0005929">
    <property type="term" value="C:cilium"/>
    <property type="evidence" value="ECO:0007669"/>
    <property type="project" value="TreeGrafter"/>
</dbReference>
<evidence type="ECO:0000313" key="5">
    <source>
        <dbReference type="EMBL" id="GFR40821.1"/>
    </source>
</evidence>
<evidence type="ECO:0000256" key="1">
    <source>
        <dbReference type="ARBA" id="ARBA00008848"/>
    </source>
</evidence>
<dbReference type="PROSITE" id="PS51329">
    <property type="entry name" value="C_CAP_COFACTOR_C"/>
    <property type="match status" value="1"/>
</dbReference>
<evidence type="ECO:0000256" key="2">
    <source>
        <dbReference type="ARBA" id="ARBA00022741"/>
    </source>
</evidence>
<evidence type="ECO:0000259" key="4">
    <source>
        <dbReference type="PROSITE" id="PS51329"/>
    </source>
</evidence>
<dbReference type="PANTHER" id="PTHR15440:SF0">
    <property type="entry name" value="PROTEIN XRP2"/>
    <property type="match status" value="1"/>
</dbReference>
<dbReference type="AlphaFoldDB" id="A0AAD3HHJ1"/>
<dbReference type="GO" id="GO:0006892">
    <property type="term" value="P:post-Golgi vesicle-mediated transport"/>
    <property type="evidence" value="ECO:0007669"/>
    <property type="project" value="TreeGrafter"/>
</dbReference>
<dbReference type="Pfam" id="PF07986">
    <property type="entry name" value="TBCC"/>
    <property type="match status" value="1"/>
</dbReference>
<dbReference type="InterPro" id="IPR039093">
    <property type="entry name" value="XRP2"/>
</dbReference>
<evidence type="ECO:0000256" key="3">
    <source>
        <dbReference type="SAM" id="MobiDB-lite"/>
    </source>
</evidence>
<keyword evidence="6" id="KW-1185">Reference proteome</keyword>
<organism evidence="5 6">
    <name type="scientific">Astrephomene gubernaculifera</name>
    <dbReference type="NCBI Taxonomy" id="47775"/>
    <lineage>
        <taxon>Eukaryota</taxon>
        <taxon>Viridiplantae</taxon>
        <taxon>Chlorophyta</taxon>
        <taxon>core chlorophytes</taxon>
        <taxon>Chlorophyceae</taxon>
        <taxon>CS clade</taxon>
        <taxon>Chlamydomonadales</taxon>
        <taxon>Astrephomenaceae</taxon>
        <taxon>Astrephomene</taxon>
    </lineage>
</organism>
<evidence type="ECO:0000313" key="6">
    <source>
        <dbReference type="Proteomes" id="UP001054857"/>
    </source>
</evidence>
<dbReference type="GO" id="GO:1990075">
    <property type="term" value="C:periciliary membrane compartment"/>
    <property type="evidence" value="ECO:0007669"/>
    <property type="project" value="TreeGrafter"/>
</dbReference>
<dbReference type="InterPro" id="IPR012945">
    <property type="entry name" value="Tubulin-bd_cofactor_C_dom"/>
</dbReference>
<dbReference type="GO" id="GO:0005096">
    <property type="term" value="F:GTPase activator activity"/>
    <property type="evidence" value="ECO:0007669"/>
    <property type="project" value="InterPro"/>
</dbReference>
<dbReference type="Proteomes" id="UP001054857">
    <property type="component" value="Unassembled WGS sequence"/>
</dbReference>
<dbReference type="InterPro" id="IPR016098">
    <property type="entry name" value="CAP/MinC_C"/>
</dbReference>
<name>A0AAD3HHJ1_9CHLO</name>
<dbReference type="SMART" id="SM00673">
    <property type="entry name" value="CARP"/>
    <property type="match status" value="2"/>
</dbReference>
<feature type="region of interest" description="Disordered" evidence="3">
    <location>
        <begin position="240"/>
        <end position="264"/>
    </location>
</feature>
<accession>A0AAD3HHJ1</accession>
<gene>
    <name evidence="5" type="ORF">Agub_g1444</name>
</gene>
<sequence>MGCLNSKESRASKYAVSGGNDDDANIAEALPGSSPAKAPSSEVTPAAKETATGKIKNLPRPRLDPKDFQLVGCKGEVKVKLPGSINGQAYVIDKCEDCDIYVLDYCAQVTIDECKGCRIYIGPTDGAVFVRDCSGCSLAVVSRQLRTRDCHDCRISLHCRTKPVVESSTNVGFACFDLPYPELADHMRQAKLGLFHNFWWHVYDFTPKPGNWQLLPPDVTAASLLQPLPQEVAERFVMTPGKEGQQEESSGSKQESPVLMTFGNRQPRPDGRSYLFVAFEGGKSEKALQLARSASEKGWLLHTNEVRLGPEAAAALAAEAGWSKAAGKALSGGGKAACVGLELAVPEGEEVAALRARVKALGGQCSDSEAAGKSFRTQGVDG</sequence>